<comment type="caution">
    <text evidence="1">The sequence shown here is derived from an EMBL/GenBank/DDBJ whole genome shotgun (WGS) entry which is preliminary data.</text>
</comment>
<accession>A0A811U7E4</accession>
<evidence type="ECO:0000313" key="2">
    <source>
        <dbReference type="Proteomes" id="UP000606786"/>
    </source>
</evidence>
<reference evidence="1" key="1">
    <citation type="submission" date="2020-11" db="EMBL/GenBank/DDBJ databases">
        <authorList>
            <person name="Whitehead M."/>
        </authorList>
    </citation>
    <scope>NUCLEOTIDE SEQUENCE</scope>
    <source>
        <strain evidence="1">EGII</strain>
    </source>
</reference>
<name>A0A811U7E4_CERCA</name>
<keyword evidence="2" id="KW-1185">Reference proteome</keyword>
<dbReference type="InterPro" id="IPR027417">
    <property type="entry name" value="P-loop_NTPase"/>
</dbReference>
<feature type="non-terminal residue" evidence="1">
    <location>
        <position position="70"/>
    </location>
</feature>
<protein>
    <submittedName>
        <fullName evidence="1">(Mediterranean fruit fly) hypothetical protein</fullName>
    </submittedName>
</protein>
<dbReference type="AlphaFoldDB" id="A0A811U7E4"/>
<feature type="non-terminal residue" evidence="1">
    <location>
        <position position="1"/>
    </location>
</feature>
<evidence type="ECO:0000313" key="1">
    <source>
        <dbReference type="EMBL" id="CAD6994380.1"/>
    </source>
</evidence>
<gene>
    <name evidence="1" type="ORF">CCAP1982_LOCUS3133</name>
</gene>
<sequence length="70" mass="7634">SNVNIDKVLWEELIFATGAGKCKASITKNGQTLVHASLASTLRVKQLIVGVNRKDSSQPPYSEAHNKEIK</sequence>
<dbReference type="EMBL" id="CAJHJT010000001">
    <property type="protein sequence ID" value="CAD6994380.1"/>
    <property type="molecule type" value="Genomic_DNA"/>
</dbReference>
<organism evidence="1 2">
    <name type="scientific">Ceratitis capitata</name>
    <name type="common">Mediterranean fruit fly</name>
    <name type="synonym">Tephritis capitata</name>
    <dbReference type="NCBI Taxonomy" id="7213"/>
    <lineage>
        <taxon>Eukaryota</taxon>
        <taxon>Metazoa</taxon>
        <taxon>Ecdysozoa</taxon>
        <taxon>Arthropoda</taxon>
        <taxon>Hexapoda</taxon>
        <taxon>Insecta</taxon>
        <taxon>Pterygota</taxon>
        <taxon>Neoptera</taxon>
        <taxon>Endopterygota</taxon>
        <taxon>Diptera</taxon>
        <taxon>Brachycera</taxon>
        <taxon>Muscomorpha</taxon>
        <taxon>Tephritoidea</taxon>
        <taxon>Tephritidae</taxon>
        <taxon>Ceratitis</taxon>
        <taxon>Ceratitis</taxon>
    </lineage>
</organism>
<dbReference type="Proteomes" id="UP000606786">
    <property type="component" value="Unassembled WGS sequence"/>
</dbReference>
<proteinExistence type="predicted"/>
<dbReference type="Gene3D" id="3.40.50.300">
    <property type="entry name" value="P-loop containing nucleotide triphosphate hydrolases"/>
    <property type="match status" value="1"/>
</dbReference>